<reference evidence="2 3" key="1">
    <citation type="journal article" date="2016" name="Front. Microbiol.">
        <title>Comparative Genomic Analysis Reveals a Diverse Repertoire of Genes Involved in Prokaryote-Eukaryote Interactions within the Pseudovibrio Genus.</title>
        <authorList>
            <person name="Romano S."/>
            <person name="Fernandez-Guerra A."/>
            <person name="Reen F.J."/>
            <person name="Glockner F.O."/>
            <person name="Crowley S.P."/>
            <person name="O'Sullivan O."/>
            <person name="Cotter P.D."/>
            <person name="Adams C."/>
            <person name="Dobson A.D."/>
            <person name="O'Gara F."/>
        </authorList>
    </citation>
    <scope>NUCLEOTIDE SEQUENCE [LARGE SCALE GENOMIC DNA]</scope>
    <source>
        <strain evidence="2 3">Ad2</strain>
    </source>
</reference>
<proteinExistence type="predicted"/>
<sequence>MMSIAGLIGGVMGIYLGWLNYRLLLGFVEAAINKGRERNPTEKSWVELAEPTIRKLIFTLTIIGIPIIGYLAGASIAP</sequence>
<dbReference type="EMBL" id="LMCB01000002">
    <property type="protein sequence ID" value="KZL21857.1"/>
    <property type="molecule type" value="Genomic_DNA"/>
</dbReference>
<keyword evidence="1" id="KW-0812">Transmembrane</keyword>
<keyword evidence="3" id="KW-1185">Reference proteome</keyword>
<feature type="transmembrane region" description="Helical" evidence="1">
    <location>
        <begin position="6"/>
        <end position="28"/>
    </location>
</feature>
<evidence type="ECO:0000313" key="2">
    <source>
        <dbReference type="EMBL" id="KZL21857.1"/>
    </source>
</evidence>
<keyword evidence="1" id="KW-0472">Membrane</keyword>
<gene>
    <name evidence="2" type="ORF">PsAD2_00286</name>
</gene>
<evidence type="ECO:0000256" key="1">
    <source>
        <dbReference type="SAM" id="Phobius"/>
    </source>
</evidence>
<dbReference type="OrthoDB" id="7679234at2"/>
<dbReference type="AlphaFoldDB" id="A0A166B3G6"/>
<organism evidence="2 3">
    <name type="scientific">Pseudovibrio axinellae</name>
    <dbReference type="NCBI Taxonomy" id="989403"/>
    <lineage>
        <taxon>Bacteria</taxon>
        <taxon>Pseudomonadati</taxon>
        <taxon>Pseudomonadota</taxon>
        <taxon>Alphaproteobacteria</taxon>
        <taxon>Hyphomicrobiales</taxon>
        <taxon>Stappiaceae</taxon>
        <taxon>Pseudovibrio</taxon>
    </lineage>
</organism>
<dbReference type="PATRIC" id="fig|989403.3.peg.303"/>
<name>A0A166B3G6_9HYPH</name>
<keyword evidence="1" id="KW-1133">Transmembrane helix</keyword>
<evidence type="ECO:0000313" key="3">
    <source>
        <dbReference type="Proteomes" id="UP000076577"/>
    </source>
</evidence>
<dbReference type="RefSeq" id="WP_068001056.1">
    <property type="nucleotide sequence ID" value="NZ_FOFM01000004.1"/>
</dbReference>
<comment type="caution">
    <text evidence="2">The sequence shown here is derived from an EMBL/GenBank/DDBJ whole genome shotgun (WGS) entry which is preliminary data.</text>
</comment>
<dbReference type="STRING" id="989403.SAMN05421798_104284"/>
<protein>
    <submittedName>
        <fullName evidence="2">Uncharacterized protein</fullName>
    </submittedName>
</protein>
<dbReference type="Proteomes" id="UP000076577">
    <property type="component" value="Unassembled WGS sequence"/>
</dbReference>
<feature type="transmembrane region" description="Helical" evidence="1">
    <location>
        <begin position="56"/>
        <end position="77"/>
    </location>
</feature>
<accession>A0A166B3G6</accession>